<dbReference type="Proteomes" id="UP000005207">
    <property type="component" value="Linkage group LG14"/>
</dbReference>
<protein>
    <recommendedName>
        <fullName evidence="5">Tumor protein p53-inducible protein 13</fullName>
    </recommendedName>
</protein>
<gene>
    <name evidence="3" type="primary">tp53i13</name>
</gene>
<evidence type="ECO:0008006" key="5">
    <source>
        <dbReference type="Google" id="ProtNLM"/>
    </source>
</evidence>
<reference evidence="3" key="2">
    <citation type="submission" date="2025-08" db="UniProtKB">
        <authorList>
            <consortium name="Ensembl"/>
        </authorList>
    </citation>
    <scope>IDENTIFICATION</scope>
</reference>
<accession>A0A669DIH4</accession>
<evidence type="ECO:0000256" key="2">
    <source>
        <dbReference type="SAM" id="Phobius"/>
    </source>
</evidence>
<keyword evidence="2" id="KW-0472">Membrane</keyword>
<dbReference type="PANTHER" id="PTHR34179:SF1">
    <property type="entry name" value="TUMOR PROTEIN P53-INDUCIBLE PROTEIN 13"/>
    <property type="match status" value="1"/>
</dbReference>
<feature type="region of interest" description="Disordered" evidence="1">
    <location>
        <begin position="505"/>
        <end position="551"/>
    </location>
</feature>
<feature type="region of interest" description="Disordered" evidence="1">
    <location>
        <begin position="322"/>
        <end position="342"/>
    </location>
</feature>
<organism evidence="3 4">
    <name type="scientific">Oreochromis niloticus</name>
    <name type="common">Nile tilapia</name>
    <name type="synonym">Tilapia nilotica</name>
    <dbReference type="NCBI Taxonomy" id="8128"/>
    <lineage>
        <taxon>Eukaryota</taxon>
        <taxon>Metazoa</taxon>
        <taxon>Chordata</taxon>
        <taxon>Craniata</taxon>
        <taxon>Vertebrata</taxon>
        <taxon>Euteleostomi</taxon>
        <taxon>Actinopterygii</taxon>
        <taxon>Neopterygii</taxon>
        <taxon>Teleostei</taxon>
        <taxon>Neoteleostei</taxon>
        <taxon>Acanthomorphata</taxon>
        <taxon>Ovalentaria</taxon>
        <taxon>Cichlomorphae</taxon>
        <taxon>Cichliformes</taxon>
        <taxon>Cichlidae</taxon>
        <taxon>African cichlids</taxon>
        <taxon>Pseudocrenilabrinae</taxon>
        <taxon>Oreochromini</taxon>
        <taxon>Oreochromis</taxon>
    </lineage>
</organism>
<evidence type="ECO:0000313" key="3">
    <source>
        <dbReference type="Ensembl" id="ENSONIP00000058226.1"/>
    </source>
</evidence>
<keyword evidence="4" id="KW-1185">Reference proteome</keyword>
<reference evidence="4" key="1">
    <citation type="submission" date="2012-01" db="EMBL/GenBank/DDBJ databases">
        <title>The Genome Sequence of Oreochromis niloticus (Nile Tilapia).</title>
        <authorList>
            <consortium name="Broad Institute Genome Assembly Team"/>
            <consortium name="Broad Institute Sequencing Platform"/>
            <person name="Di Palma F."/>
            <person name="Johnson J."/>
            <person name="Lander E.S."/>
            <person name="Lindblad-Toh K."/>
        </authorList>
    </citation>
    <scope>NUCLEOTIDE SEQUENCE [LARGE SCALE GENOMIC DNA]</scope>
</reference>
<dbReference type="PANTHER" id="PTHR34179">
    <property type="entry name" value="TUMOR PROTEIN P53-INDUCIBLE PROTEIN 13"/>
    <property type="match status" value="1"/>
</dbReference>
<evidence type="ECO:0000313" key="4">
    <source>
        <dbReference type="Proteomes" id="UP000005207"/>
    </source>
</evidence>
<sequence>MHLFYVCVCEIALFGQGPACGCCLLGLCCVCMARVYSGKHGKIIHLSLTHYHHNHCGSYGRGVLHLDWLPGNANNHKNETVVINPAHTANELLELLDPLRITLRPHTVTYGCQLFGLLCSQITSVPSNSSFQRLPSIDTVYNPEPARQICMDKSISYYHRIPNSGAYRPIGAESGEYLYCPPQRWLNNLQRGAAVLLYHPCAPPRERQILSDLARSCLQSYIMTPHPQLNKHMPVAFVSWGRTLELSTAASLDVCDWLEVNHRGQTSRKESDGVTQMRKYALLLTWSAELHQLEQTTKMKDSLRQCCERTIYSLLSGATEAELEHSVKTERSKQTKVGSKTRQMRAALNNREFNVDSNESNNTMANVSRTVPQRSGDGQNNSSTLGSSAGQRKLFALSSSREAPQVPTQASKPRLTAPLALNMSETEAQKGLRNLNQSAVSAHGVSSKRTFTDRPEALTLKETNSIKHNIKVDNSKEKILDSSDGNMEDNEVVDVKERELEHTQIHGAPGSHQKSESTGSDSVPKPQSEAQAQQHPQAASHSQPISRDCDSCRPGEHCDCAKASGSEAQAAAAAAVVRQELQRTPRTDEAVWAAAALGFLLVLLTLSVLHTRLYRHWRITPSLYWHDPSEDYDSVADVIRRRLRIAKRRRKRGRRQECVLLPSSSSSDE</sequence>
<reference evidence="3" key="3">
    <citation type="submission" date="2025-09" db="UniProtKB">
        <authorList>
            <consortium name="Ensembl"/>
        </authorList>
    </citation>
    <scope>IDENTIFICATION</scope>
</reference>
<dbReference type="OMA" id="ICMDYLI"/>
<dbReference type="FunCoup" id="A0A669DIH4">
    <property type="interactions" value="520"/>
</dbReference>
<feature type="transmembrane region" description="Helical" evidence="2">
    <location>
        <begin position="590"/>
        <end position="609"/>
    </location>
</feature>
<feature type="compositionally biased region" description="Basic and acidic residues" evidence="1">
    <location>
        <begin position="322"/>
        <end position="333"/>
    </location>
</feature>
<proteinExistence type="predicted"/>
<dbReference type="Pfam" id="PF11303">
    <property type="entry name" value="DUF3105"/>
    <property type="match status" value="1"/>
</dbReference>
<feature type="compositionally biased region" description="Polar residues" evidence="1">
    <location>
        <begin position="398"/>
        <end position="411"/>
    </location>
</feature>
<dbReference type="GO" id="GO:0005737">
    <property type="term" value="C:cytoplasm"/>
    <property type="evidence" value="ECO:0007669"/>
    <property type="project" value="TreeGrafter"/>
</dbReference>
<feature type="compositionally biased region" description="Low complexity" evidence="1">
    <location>
        <begin position="526"/>
        <end position="544"/>
    </location>
</feature>
<feature type="region of interest" description="Disordered" evidence="1">
    <location>
        <begin position="369"/>
        <end position="388"/>
    </location>
</feature>
<dbReference type="GeneTree" id="ENSGT00390000008202"/>
<dbReference type="InterPro" id="IPR021454">
    <property type="entry name" value="DUF3105"/>
</dbReference>
<keyword evidence="2" id="KW-1133">Transmembrane helix</keyword>
<keyword evidence="2" id="KW-0812">Transmembrane</keyword>
<dbReference type="AlphaFoldDB" id="A0A669DIH4"/>
<feature type="region of interest" description="Disordered" evidence="1">
    <location>
        <begin position="398"/>
        <end position="417"/>
    </location>
</feature>
<dbReference type="Ensembl" id="ENSONIT00000049681.1">
    <property type="protein sequence ID" value="ENSONIP00000058226.1"/>
    <property type="gene ID" value="ENSONIG00000007964.2"/>
</dbReference>
<evidence type="ECO:0000256" key="1">
    <source>
        <dbReference type="SAM" id="MobiDB-lite"/>
    </source>
</evidence>
<dbReference type="InParanoid" id="A0A669DIH4"/>
<name>A0A669DIH4_ORENI</name>